<dbReference type="AlphaFoldDB" id="A0A8D4IXE0"/>
<dbReference type="InterPro" id="IPR004710">
    <property type="entry name" value="Bilac:Na_transpt"/>
</dbReference>
<protein>
    <submittedName>
        <fullName evidence="5">Sodium transporter</fullName>
    </submittedName>
</protein>
<sequence>MQTLIRLNHFLSKTFAFWVLFFAFLAYQLPSLFSPFLHYIPYLLGIVMFGMGITLTFKDFSEVIRNPKAVFIGVVAQFIVMPSVAFILVKIFSLPTELAVGVILVGSCPGGTSSNVMTYLARGNTALSLACTTLSTLLAPILTPLVFYLLASQWIDINAVAMFVSVLKIVLLPVFLGLIIRTFFKHSVAKISQSMPLISVVAIVLILSAVVAVSKNRIIDSGLIIFAVVVLHNCFGYLIGFWIAKILKLNLYDSKAISLEVGMQNSGLGAALATAFFNPVSAVPSAVFSFWHNVSGPILANFFASREDKNNKMSNIKD</sequence>
<dbReference type="PANTHER" id="PTHR10361">
    <property type="entry name" value="SODIUM-BILE ACID COTRANSPORTER"/>
    <property type="match status" value="1"/>
</dbReference>
<dbReference type="PANTHER" id="PTHR10361:SF28">
    <property type="entry name" value="P3 PROTEIN-RELATED"/>
    <property type="match status" value="1"/>
</dbReference>
<reference evidence="5" key="1">
    <citation type="submission" date="2017-06" db="EMBL/GenBank/DDBJ databases">
        <title>Genome sequencing of pathogenic and non-pathogenic strains within Bisgaard taxon 40.</title>
        <authorList>
            <person name="Ladner J.T."/>
            <person name="Lovett S.P."/>
            <person name="Koroleva G."/>
            <person name="Lorch J.M."/>
        </authorList>
    </citation>
    <scope>NUCLEOTIDE SEQUENCE</scope>
    <source>
        <strain evidence="5">27576-1-I1</strain>
    </source>
</reference>
<evidence type="ECO:0000256" key="1">
    <source>
        <dbReference type="ARBA" id="ARBA00004141"/>
    </source>
</evidence>
<name>A0A8D4IXE0_9PAST</name>
<evidence type="ECO:0000313" key="6">
    <source>
        <dbReference type="Proteomes" id="UP000955338"/>
    </source>
</evidence>
<gene>
    <name evidence="5" type="ORF">CEP48_03900</name>
</gene>
<dbReference type="InterPro" id="IPR038770">
    <property type="entry name" value="Na+/solute_symporter_sf"/>
</dbReference>
<dbReference type="Pfam" id="PF01758">
    <property type="entry name" value="SBF"/>
    <property type="match status" value="1"/>
</dbReference>
<dbReference type="Gene3D" id="1.20.1530.20">
    <property type="match status" value="1"/>
</dbReference>
<keyword evidence="2" id="KW-0812">Transmembrane</keyword>
<dbReference type="InterPro" id="IPR002657">
    <property type="entry name" value="BilAc:Na_symport/Acr3"/>
</dbReference>
<evidence type="ECO:0000313" key="5">
    <source>
        <dbReference type="EMBL" id="QDJ14615.1"/>
    </source>
</evidence>
<accession>A0A8D4IXE0</accession>
<evidence type="ECO:0000256" key="4">
    <source>
        <dbReference type="ARBA" id="ARBA00023136"/>
    </source>
</evidence>
<keyword evidence="3" id="KW-1133">Transmembrane helix</keyword>
<dbReference type="RefSeq" id="WP_261920853.1">
    <property type="nucleotide sequence ID" value="NZ_CP022011.1"/>
</dbReference>
<keyword evidence="6" id="KW-1185">Reference proteome</keyword>
<proteinExistence type="predicted"/>
<dbReference type="Proteomes" id="UP000955338">
    <property type="component" value="Chromosome"/>
</dbReference>
<dbReference type="EMBL" id="CP022011">
    <property type="protein sequence ID" value="QDJ14615.1"/>
    <property type="molecule type" value="Genomic_DNA"/>
</dbReference>
<organism evidence="5 6">
    <name type="scientific">Mergibacter septicus</name>
    <dbReference type="NCBI Taxonomy" id="221402"/>
    <lineage>
        <taxon>Bacteria</taxon>
        <taxon>Pseudomonadati</taxon>
        <taxon>Pseudomonadota</taxon>
        <taxon>Gammaproteobacteria</taxon>
        <taxon>Pasteurellales</taxon>
        <taxon>Pasteurellaceae</taxon>
        <taxon>Mergibacter</taxon>
    </lineage>
</organism>
<keyword evidence="4" id="KW-0472">Membrane</keyword>
<dbReference type="GO" id="GO:0016020">
    <property type="term" value="C:membrane"/>
    <property type="evidence" value="ECO:0007669"/>
    <property type="project" value="UniProtKB-SubCell"/>
</dbReference>
<comment type="subcellular location">
    <subcellularLocation>
        <location evidence="1">Membrane</location>
        <topology evidence="1">Multi-pass membrane protein</topology>
    </subcellularLocation>
</comment>
<evidence type="ECO:0000256" key="2">
    <source>
        <dbReference type="ARBA" id="ARBA00022692"/>
    </source>
</evidence>
<evidence type="ECO:0000256" key="3">
    <source>
        <dbReference type="ARBA" id="ARBA00022989"/>
    </source>
</evidence>